<gene>
    <name evidence="9" type="primary">hutU</name>
    <name evidence="13" type="ORF">A3C93_02560</name>
</gene>
<dbReference type="SUPFAM" id="SSF111326">
    <property type="entry name" value="Urocanase"/>
    <property type="match status" value="1"/>
</dbReference>
<evidence type="ECO:0000256" key="5">
    <source>
        <dbReference type="ARBA" id="ARBA00023027"/>
    </source>
</evidence>
<keyword evidence="9" id="KW-0963">Cytoplasm</keyword>
<feature type="binding site" evidence="9">
    <location>
        <position position="319"/>
    </location>
    <ligand>
        <name>NAD(+)</name>
        <dbReference type="ChEBI" id="CHEBI:57540"/>
    </ligand>
</feature>
<dbReference type="PIRSF" id="PIRSF001423">
    <property type="entry name" value="Urocanate_hydrat"/>
    <property type="match status" value="1"/>
</dbReference>
<dbReference type="InterPro" id="IPR055351">
    <property type="entry name" value="Urocanase"/>
</dbReference>
<feature type="binding site" evidence="9">
    <location>
        <position position="200"/>
    </location>
    <ligand>
        <name>NAD(+)</name>
        <dbReference type="ChEBI" id="CHEBI:57540"/>
    </ligand>
</feature>
<keyword evidence="5 9" id="KW-0520">NAD</keyword>
<protein>
    <recommendedName>
        <fullName evidence="3 9">Urocanate hydratase</fullName>
        <shortName evidence="9">Urocanase</shortName>
        <ecNumber evidence="3 9">4.2.1.49</ecNumber>
    </recommendedName>
    <alternativeName>
        <fullName evidence="7 9">Imidazolonepropionate hydrolase</fullName>
    </alternativeName>
</protein>
<dbReference type="Pfam" id="PF01175">
    <property type="entry name" value="Urocanase"/>
    <property type="match status" value="1"/>
</dbReference>
<name>A0A1G2DDT5_9BACT</name>
<comment type="caution">
    <text evidence="13">The sequence shown here is derived from an EMBL/GenBank/DDBJ whole genome shotgun (WGS) entry which is preliminary data.</text>
</comment>
<comment type="subcellular location">
    <subcellularLocation>
        <location evidence="9">Cytoplasm</location>
    </subcellularLocation>
</comment>
<organism evidence="13 14">
    <name type="scientific">Candidatus Lloydbacteria bacterium RIFCSPHIGHO2_02_FULL_54_17</name>
    <dbReference type="NCBI Taxonomy" id="1798664"/>
    <lineage>
        <taxon>Bacteria</taxon>
        <taxon>Candidatus Lloydiibacteriota</taxon>
    </lineage>
</organism>
<dbReference type="Pfam" id="PF17392">
    <property type="entry name" value="Urocanase_C"/>
    <property type="match status" value="1"/>
</dbReference>
<keyword evidence="6 9" id="KW-0456">Lyase</keyword>
<feature type="binding site" evidence="9">
    <location>
        <begin position="50"/>
        <end position="51"/>
    </location>
    <ligand>
        <name>NAD(+)</name>
        <dbReference type="ChEBI" id="CHEBI:57540"/>
    </ligand>
</feature>
<evidence type="ECO:0000313" key="14">
    <source>
        <dbReference type="Proteomes" id="UP000178636"/>
    </source>
</evidence>
<dbReference type="InterPro" id="IPR035085">
    <property type="entry name" value="Urocanase_Rossmann-like"/>
</dbReference>
<dbReference type="EMBL" id="MHLO01000029">
    <property type="protein sequence ID" value="OGZ11807.1"/>
    <property type="molecule type" value="Genomic_DNA"/>
</dbReference>
<evidence type="ECO:0000259" key="10">
    <source>
        <dbReference type="Pfam" id="PF01175"/>
    </source>
</evidence>
<dbReference type="InterPro" id="IPR023636">
    <property type="entry name" value="Urocanase_CS"/>
</dbReference>
<dbReference type="GO" id="GO:0019557">
    <property type="term" value="P:L-histidine catabolic process to glutamate and formate"/>
    <property type="evidence" value="ECO:0007669"/>
    <property type="project" value="UniProtKB-UniPathway"/>
</dbReference>
<feature type="binding site" evidence="9">
    <location>
        <begin position="241"/>
        <end position="242"/>
    </location>
    <ligand>
        <name>NAD(+)</name>
        <dbReference type="ChEBI" id="CHEBI:57540"/>
    </ligand>
</feature>
<dbReference type="AlphaFoldDB" id="A0A1G2DDT5"/>
<sequence length="558" mass="60929">MAEKPKEPIRAKTGTDRECKTWDTEAALRMLRNNLDPKVAISSDELIVYGGAGRAARNWHEYNKIVMALKGLNEDETLCVQSGKAVYIAKTHPSAPRVIIANSNIVPKWATQQYFNALDRKGLMMYGQMTAGSWIYIGTQGILQGTYETFAACARMDFNADSLRGKFVLTAGLGGMSGAQPLAVTMNDGVVLVVEPRRDRVEQKVREGYCDVLANDLDEALQLVNEAVAKKIPRSVGLVGNAALVHPELVKRGITPDIVTDQTSAHDLSSYIPLGNMEELDRLRVENTKEYERRAREAVVAQVEAMLTMQKRGAVVFDYGNNLRAQAESGGLAVRGKDGEFLYPGFVVKYVRPLFCEGKGPFRWAILSGKKEEQREIDDMLLDLFPSNTLLRRWITKAQEKVPVIGLPTRICWLGYGERAKFGLALNDLVRSGKVSAPVVIGRDHLDTGSVASPDRETEGMKDGSDAVADWPLLNFALNAVSGASWVSFHHGGGVGIGNSLHAGMVIVADGTKEREPRLERVLTVDPGIGIARHVDSGEEVAVATAKKKGVKIPGETC</sequence>
<keyword evidence="4 9" id="KW-0369">Histidine metabolism</keyword>
<feature type="binding site" evidence="9">
    <location>
        <begin position="271"/>
        <end position="272"/>
    </location>
    <ligand>
        <name>NAD(+)</name>
        <dbReference type="ChEBI" id="CHEBI:57540"/>
    </ligand>
</feature>
<evidence type="ECO:0000256" key="3">
    <source>
        <dbReference type="ARBA" id="ARBA00011992"/>
    </source>
</evidence>
<dbReference type="UniPathway" id="UPA00379">
    <property type="reaction ID" value="UER00550"/>
</dbReference>
<dbReference type="PROSITE" id="PS01233">
    <property type="entry name" value="UROCANASE"/>
    <property type="match status" value="1"/>
</dbReference>
<comment type="pathway">
    <text evidence="1 9">Amino-acid degradation; L-histidine degradation into L-glutamate; N-formimidoyl-L-glutamate from L-histidine: step 2/3.</text>
</comment>
<proteinExistence type="inferred from homology"/>
<feature type="domain" description="Urocanase N-terminal" evidence="11">
    <location>
        <begin position="9"/>
        <end position="135"/>
    </location>
</feature>
<evidence type="ECO:0000256" key="8">
    <source>
        <dbReference type="ARBA" id="ARBA00047623"/>
    </source>
</evidence>
<dbReference type="HAMAP" id="MF_00577">
    <property type="entry name" value="HutU"/>
    <property type="match status" value="1"/>
</dbReference>
<feature type="binding site" evidence="9">
    <location>
        <position position="195"/>
    </location>
    <ligand>
        <name>NAD(+)</name>
        <dbReference type="ChEBI" id="CHEBI:57540"/>
    </ligand>
</feature>
<comment type="similarity">
    <text evidence="2 9">Belongs to the urocanase family.</text>
</comment>
<feature type="domain" description="Urocanase C-terminal" evidence="12">
    <location>
        <begin position="353"/>
        <end position="547"/>
    </location>
</feature>
<dbReference type="PANTHER" id="PTHR12216:SF4">
    <property type="entry name" value="UROCANATE HYDRATASE"/>
    <property type="match status" value="1"/>
</dbReference>
<feature type="binding site" evidence="9">
    <location>
        <position position="128"/>
    </location>
    <ligand>
        <name>NAD(+)</name>
        <dbReference type="ChEBI" id="CHEBI:57540"/>
    </ligand>
</feature>
<evidence type="ECO:0000256" key="6">
    <source>
        <dbReference type="ARBA" id="ARBA00023239"/>
    </source>
</evidence>
<dbReference type="NCBIfam" id="TIGR01228">
    <property type="entry name" value="hutU"/>
    <property type="match status" value="1"/>
</dbReference>
<comment type="catalytic activity">
    <reaction evidence="8 9">
        <text>4-imidazolone-5-propanoate = trans-urocanate + H2O</text>
        <dbReference type="Rhea" id="RHEA:13101"/>
        <dbReference type="ChEBI" id="CHEBI:15377"/>
        <dbReference type="ChEBI" id="CHEBI:17771"/>
        <dbReference type="ChEBI" id="CHEBI:77893"/>
        <dbReference type="EC" id="4.2.1.49"/>
    </reaction>
</comment>
<dbReference type="EC" id="4.2.1.49" evidence="3 9"/>
<feature type="active site" evidence="9">
    <location>
        <position position="412"/>
    </location>
</feature>
<evidence type="ECO:0000256" key="1">
    <source>
        <dbReference type="ARBA" id="ARBA00004794"/>
    </source>
</evidence>
<comment type="function">
    <text evidence="9">Catalyzes the conversion of urocanate to 4-imidazolone-5-propionate.</text>
</comment>
<dbReference type="InterPro" id="IPR038364">
    <property type="entry name" value="Urocanase_central_sf"/>
</dbReference>
<dbReference type="PANTHER" id="PTHR12216">
    <property type="entry name" value="UROCANATE HYDRATASE"/>
    <property type="match status" value="1"/>
</dbReference>
<feature type="domain" description="Urocanase Rossmann-like" evidence="10">
    <location>
        <begin position="138"/>
        <end position="350"/>
    </location>
</feature>
<feature type="binding site" evidence="9">
    <location>
        <begin position="262"/>
        <end position="266"/>
    </location>
    <ligand>
        <name>NAD(+)</name>
        <dbReference type="ChEBI" id="CHEBI:57540"/>
    </ligand>
</feature>
<evidence type="ECO:0000313" key="13">
    <source>
        <dbReference type="EMBL" id="OGZ11807.1"/>
    </source>
</evidence>
<dbReference type="Pfam" id="PF17391">
    <property type="entry name" value="Urocanase_N"/>
    <property type="match status" value="1"/>
</dbReference>
<reference evidence="13 14" key="1">
    <citation type="journal article" date="2016" name="Nat. Commun.">
        <title>Thousands of microbial genomes shed light on interconnected biogeochemical processes in an aquifer system.</title>
        <authorList>
            <person name="Anantharaman K."/>
            <person name="Brown C.T."/>
            <person name="Hug L.A."/>
            <person name="Sharon I."/>
            <person name="Castelle C.J."/>
            <person name="Probst A.J."/>
            <person name="Thomas B.C."/>
            <person name="Singh A."/>
            <person name="Wilkins M.J."/>
            <person name="Karaoz U."/>
            <person name="Brodie E.L."/>
            <person name="Williams K.H."/>
            <person name="Hubbard S.S."/>
            <person name="Banfield J.F."/>
        </authorList>
    </citation>
    <scope>NUCLEOTIDE SEQUENCE [LARGE SCALE GENOMIC DNA]</scope>
</reference>
<comment type="cofactor">
    <cofactor evidence="9">
        <name>NAD(+)</name>
        <dbReference type="ChEBI" id="CHEBI:57540"/>
    </cofactor>
    <text evidence="9">Binds 1 NAD(+) per subunit.</text>
</comment>
<dbReference type="Gene3D" id="3.40.50.10730">
    <property type="entry name" value="Urocanase like domains"/>
    <property type="match status" value="1"/>
</dbReference>
<evidence type="ECO:0000256" key="9">
    <source>
        <dbReference type="HAMAP-Rule" id="MF_00577"/>
    </source>
</evidence>
<evidence type="ECO:0000259" key="12">
    <source>
        <dbReference type="Pfam" id="PF17392"/>
    </source>
</evidence>
<dbReference type="InterPro" id="IPR023637">
    <property type="entry name" value="Urocanase-like"/>
</dbReference>
<dbReference type="GO" id="GO:0016153">
    <property type="term" value="F:urocanate hydratase activity"/>
    <property type="evidence" value="ECO:0007669"/>
    <property type="project" value="UniProtKB-UniRule"/>
</dbReference>
<dbReference type="STRING" id="1798664.A3C93_02560"/>
<accession>A0A1G2DDT5</accession>
<evidence type="ECO:0000256" key="7">
    <source>
        <dbReference type="ARBA" id="ARBA00031640"/>
    </source>
</evidence>
<dbReference type="Proteomes" id="UP000178636">
    <property type="component" value="Unassembled WGS sequence"/>
</dbReference>
<dbReference type="GO" id="GO:0019556">
    <property type="term" value="P:L-histidine catabolic process to glutamate and formamide"/>
    <property type="evidence" value="ECO:0007669"/>
    <property type="project" value="UniProtKB-UniPathway"/>
</dbReference>
<dbReference type="Gene3D" id="3.40.1770.10">
    <property type="entry name" value="Urocanase superfamily"/>
    <property type="match status" value="1"/>
</dbReference>
<dbReference type="NCBIfam" id="NF003820">
    <property type="entry name" value="PRK05414.1"/>
    <property type="match status" value="1"/>
</dbReference>
<evidence type="ECO:0000256" key="2">
    <source>
        <dbReference type="ARBA" id="ARBA00007578"/>
    </source>
</evidence>
<comment type="caution">
    <text evidence="9">Lacks conserved residue(s) required for the propagation of feature annotation.</text>
</comment>
<evidence type="ECO:0000259" key="11">
    <source>
        <dbReference type="Pfam" id="PF17391"/>
    </source>
</evidence>
<evidence type="ECO:0000256" key="4">
    <source>
        <dbReference type="ARBA" id="ARBA00022808"/>
    </source>
</evidence>
<dbReference type="InterPro" id="IPR036190">
    <property type="entry name" value="Urocanase_sf"/>
</dbReference>
<dbReference type="InterPro" id="IPR035400">
    <property type="entry name" value="Urocanase_N"/>
</dbReference>
<dbReference type="GO" id="GO:0005737">
    <property type="term" value="C:cytoplasm"/>
    <property type="evidence" value="ECO:0007669"/>
    <property type="project" value="UniProtKB-SubCell"/>
</dbReference>
<feature type="binding site" evidence="9">
    <location>
        <position position="494"/>
    </location>
    <ligand>
        <name>NAD(+)</name>
        <dbReference type="ChEBI" id="CHEBI:57540"/>
    </ligand>
</feature>
<dbReference type="InterPro" id="IPR035401">
    <property type="entry name" value="Urocanase_C"/>
</dbReference>